<protein>
    <submittedName>
        <fullName evidence="2">Uncharacterized protein</fullName>
    </submittedName>
</protein>
<sequence length="39" mass="4407">MLARRTQAADRDSPSLHRARRAPSSLFTAGKRPPQEAFR</sequence>
<evidence type="ECO:0000313" key="2">
    <source>
        <dbReference type="EMBL" id="EYF05298.1"/>
    </source>
</evidence>
<evidence type="ECO:0000256" key="1">
    <source>
        <dbReference type="SAM" id="MobiDB-lite"/>
    </source>
</evidence>
<gene>
    <name evidence="2" type="ORF">CAP_3439</name>
</gene>
<proteinExistence type="predicted"/>
<dbReference type="EMBL" id="ASRX01000025">
    <property type="protein sequence ID" value="EYF05298.1"/>
    <property type="molecule type" value="Genomic_DNA"/>
</dbReference>
<feature type="region of interest" description="Disordered" evidence="1">
    <location>
        <begin position="1"/>
        <end position="39"/>
    </location>
</feature>
<accession>A0A017T7P9</accession>
<organism evidence="2 3">
    <name type="scientific">Chondromyces apiculatus DSM 436</name>
    <dbReference type="NCBI Taxonomy" id="1192034"/>
    <lineage>
        <taxon>Bacteria</taxon>
        <taxon>Pseudomonadati</taxon>
        <taxon>Myxococcota</taxon>
        <taxon>Polyangia</taxon>
        <taxon>Polyangiales</taxon>
        <taxon>Polyangiaceae</taxon>
        <taxon>Chondromyces</taxon>
    </lineage>
</organism>
<name>A0A017T7P9_9BACT</name>
<comment type="caution">
    <text evidence="2">The sequence shown here is derived from an EMBL/GenBank/DDBJ whole genome shotgun (WGS) entry which is preliminary data.</text>
</comment>
<keyword evidence="3" id="KW-1185">Reference proteome</keyword>
<evidence type="ECO:0000313" key="3">
    <source>
        <dbReference type="Proteomes" id="UP000019678"/>
    </source>
</evidence>
<dbReference type="AlphaFoldDB" id="A0A017T7P9"/>
<dbReference type="Proteomes" id="UP000019678">
    <property type="component" value="Unassembled WGS sequence"/>
</dbReference>
<reference evidence="2 3" key="1">
    <citation type="submission" date="2013-05" db="EMBL/GenBank/DDBJ databases">
        <title>Genome assembly of Chondromyces apiculatus DSM 436.</title>
        <authorList>
            <person name="Sharma G."/>
            <person name="Khatri I."/>
            <person name="Kaur C."/>
            <person name="Mayilraj S."/>
            <person name="Subramanian S."/>
        </authorList>
    </citation>
    <scope>NUCLEOTIDE SEQUENCE [LARGE SCALE GENOMIC DNA]</scope>
    <source>
        <strain evidence="2 3">DSM 436</strain>
    </source>
</reference>